<name>A0A2Z4GA89_9BACT</name>
<dbReference type="PANTHER" id="PTHR37299">
    <property type="entry name" value="TRANSCRIPTIONAL REGULATOR-RELATED"/>
    <property type="match status" value="1"/>
</dbReference>
<dbReference type="AlphaFoldDB" id="A0A2Z4GA89"/>
<proteinExistence type="predicted"/>
<accession>A0A2Z4GA89</accession>
<dbReference type="InterPro" id="IPR007492">
    <property type="entry name" value="LytTR_DNA-bd_dom"/>
</dbReference>
<dbReference type="SMART" id="SM00850">
    <property type="entry name" value="LytTR"/>
    <property type="match status" value="1"/>
</dbReference>
<reference evidence="2 3" key="1">
    <citation type="submission" date="2018-05" db="EMBL/GenBank/DDBJ databases">
        <title>Complete genome sequence of Arcticibacterium luteifluviistationis SM1504T, a cytophagaceae bacterium isolated from Arctic surface seawater.</title>
        <authorList>
            <person name="Li Y."/>
            <person name="Qin Q.-L."/>
        </authorList>
    </citation>
    <scope>NUCLEOTIDE SEQUENCE [LARGE SCALE GENOMIC DNA]</scope>
    <source>
        <strain evidence="2 3">SM1504</strain>
    </source>
</reference>
<dbReference type="Pfam" id="PF04397">
    <property type="entry name" value="LytTR"/>
    <property type="match status" value="1"/>
</dbReference>
<dbReference type="RefSeq" id="WP_111371219.1">
    <property type="nucleotide sequence ID" value="NZ_CP029480.1"/>
</dbReference>
<dbReference type="Gene3D" id="2.40.50.1020">
    <property type="entry name" value="LytTr DNA-binding domain"/>
    <property type="match status" value="1"/>
</dbReference>
<dbReference type="GO" id="GO:0003677">
    <property type="term" value="F:DNA binding"/>
    <property type="evidence" value="ECO:0007669"/>
    <property type="project" value="InterPro"/>
</dbReference>
<dbReference type="Proteomes" id="UP000249873">
    <property type="component" value="Chromosome"/>
</dbReference>
<dbReference type="EMBL" id="CP029480">
    <property type="protein sequence ID" value="AWV98117.1"/>
    <property type="molecule type" value="Genomic_DNA"/>
</dbReference>
<dbReference type="KEGG" id="als:DJ013_07995"/>
<dbReference type="PANTHER" id="PTHR37299:SF1">
    <property type="entry name" value="STAGE 0 SPORULATION PROTEIN A HOMOLOG"/>
    <property type="match status" value="1"/>
</dbReference>
<keyword evidence="3" id="KW-1185">Reference proteome</keyword>
<organism evidence="2 3">
    <name type="scientific">Arcticibacterium luteifluviistationis</name>
    <dbReference type="NCBI Taxonomy" id="1784714"/>
    <lineage>
        <taxon>Bacteria</taxon>
        <taxon>Pseudomonadati</taxon>
        <taxon>Bacteroidota</taxon>
        <taxon>Cytophagia</taxon>
        <taxon>Cytophagales</taxon>
        <taxon>Leadbetterellaceae</taxon>
        <taxon>Arcticibacterium</taxon>
    </lineage>
</organism>
<protein>
    <recommendedName>
        <fullName evidence="1">HTH LytTR-type domain-containing protein</fullName>
    </recommendedName>
</protein>
<evidence type="ECO:0000313" key="2">
    <source>
        <dbReference type="EMBL" id="AWV98117.1"/>
    </source>
</evidence>
<feature type="domain" description="HTH LytTR-type" evidence="1">
    <location>
        <begin position="34"/>
        <end position="138"/>
    </location>
</feature>
<evidence type="ECO:0000313" key="3">
    <source>
        <dbReference type="Proteomes" id="UP000249873"/>
    </source>
</evidence>
<dbReference type="PROSITE" id="PS50930">
    <property type="entry name" value="HTH_LYTTR"/>
    <property type="match status" value="1"/>
</dbReference>
<dbReference type="OrthoDB" id="1116942at2"/>
<gene>
    <name evidence="2" type="ORF">DJ013_07995</name>
</gene>
<evidence type="ECO:0000259" key="1">
    <source>
        <dbReference type="PROSITE" id="PS50930"/>
    </source>
</evidence>
<dbReference type="GO" id="GO:0000156">
    <property type="term" value="F:phosphorelay response regulator activity"/>
    <property type="evidence" value="ECO:0007669"/>
    <property type="project" value="InterPro"/>
</dbReference>
<dbReference type="InterPro" id="IPR046947">
    <property type="entry name" value="LytR-like"/>
</dbReference>
<sequence>MTKLLQIKSYDPVKVDSQRMFTLEGATLSSLGEMELRVAGSKKILNLNDVIYLKSAKNYTVFKLKDGNNVISSKTLRIFEEELEDVVNFVRPHRSFMVNFDHVKDLRFNCRGGEIYIKDEVIEISRRKAADFRKSYRKFLTANGQNVGSTIRMKTRIKTV</sequence>